<dbReference type="PANTHER" id="PTHR37464:SF1">
    <property type="entry name" value="BLL2463 PROTEIN"/>
    <property type="match status" value="1"/>
</dbReference>
<dbReference type="InterPro" id="IPR024163">
    <property type="entry name" value="Aerotolerance_reg_N"/>
</dbReference>
<feature type="transmembrane region" description="Helical" evidence="2">
    <location>
        <begin position="119"/>
        <end position="139"/>
    </location>
</feature>
<dbReference type="Gene3D" id="3.40.50.410">
    <property type="entry name" value="von Willebrand factor, type A domain"/>
    <property type="match status" value="1"/>
</dbReference>
<keyword evidence="2" id="KW-0812">Transmembrane</keyword>
<dbReference type="InterPro" id="IPR029062">
    <property type="entry name" value="Class_I_gatase-like"/>
</dbReference>
<keyword evidence="5" id="KW-1185">Reference proteome</keyword>
<dbReference type="PANTHER" id="PTHR37464">
    <property type="entry name" value="BLL2463 PROTEIN"/>
    <property type="match status" value="1"/>
</dbReference>
<keyword evidence="2" id="KW-0472">Membrane</keyword>
<dbReference type="Pfam" id="PF07584">
    <property type="entry name" value="BatA"/>
    <property type="match status" value="1"/>
</dbReference>
<gene>
    <name evidence="4" type="ORF">CA85_35840</name>
</gene>
<feature type="region of interest" description="Disordered" evidence="1">
    <location>
        <begin position="321"/>
        <end position="347"/>
    </location>
</feature>
<organism evidence="4 5">
    <name type="scientific">Allorhodopirellula solitaria</name>
    <dbReference type="NCBI Taxonomy" id="2527987"/>
    <lineage>
        <taxon>Bacteria</taxon>
        <taxon>Pseudomonadati</taxon>
        <taxon>Planctomycetota</taxon>
        <taxon>Planctomycetia</taxon>
        <taxon>Pirellulales</taxon>
        <taxon>Pirellulaceae</taxon>
        <taxon>Allorhodopirellula</taxon>
    </lineage>
</organism>
<dbReference type="OrthoDB" id="242438at2"/>
<sequence length="931" mass="98654">MSFLSATLLLGTLAAGVPIALHFLARQPPRRVVFPAVSFLRQRLTTQSSRLRVRRLWLLVLRILALVAFAIVLAQPHIDAAMSSQWISTGMLLVAGAVLLVMASVAFSRGLARSLAWSLLAVAIVLASIGGIVAVRAIASGTSPRIAGDGPMAIAILIDNSPSSAWRIDDDFTSTAGNTQAVAENSEELREQAGLDLAGTRLALALAWASDLIDSLPSGSRVAIVDRSGSPAGFSLDPRAAQARLDRITPHAVPAPIAERIVAAVDLVGTSDLPQHQVVVISDMSAPTWETNAPASNTRSPLAAAQHEGVPIRILSTHEQGELELESEGNRQADSAGRPVADADTFNSWISPPQVAEVAPSPETAIPIRFEVGAWPASAMAAAPLPDSGADGTSTKAFTATVQLSLYDQNPALPVVRDGRIVFPQRRTVDRASVALSGGAAKEVSLTLPPLTRGTHHAVVELLGGDRFQWDNLRFITVDIPASPRVLVVGEDRNETSVLAAAMTAPHAPDSASASYNIETVSYRDLAAVDWTVFNLVVLIDPPLHFDAGRREIVGSSNGISTAMWNDIAGVVSRGGGLMISLGPAAEVIGMASSGGDLGQAARSTEPLAPPLIRSWRVPAPGTFWQVTNNTHPIFSTLMRPTSMPNWSDFRIQRYWQVAEATSGNAASMQQPSREGESTGQNSAGQGSAWDVIARYAKPNDQAGGGHPAVLIRRLGEGRVALTTTPLPALGRSTRDWNDLFGAADAWPAFMAVRGLAAWAAGLHHEDTTVLAGQPVLRHLEWGTGDGRGNTDGNSDGSGVQDEPVVELYQPGQASGRTLPATESHVLIQDTDTPGTYFLRGPRLWSGLSVNLPPVWSAGETTDQETLQRWFGDQDWSMDHDLGELSLRTGGQAGAAVSLHGPLMLMVVLVFLAEQILSNRFYGSSSDRESD</sequence>
<dbReference type="InterPro" id="IPR036465">
    <property type="entry name" value="vWFA_dom_sf"/>
</dbReference>
<dbReference type="AlphaFoldDB" id="A0A5C5XQC9"/>
<accession>A0A5C5XQC9</accession>
<evidence type="ECO:0000256" key="1">
    <source>
        <dbReference type="SAM" id="MobiDB-lite"/>
    </source>
</evidence>
<feature type="transmembrane region" description="Helical" evidence="2">
    <location>
        <begin position="56"/>
        <end position="74"/>
    </location>
</feature>
<dbReference type="Proteomes" id="UP000318053">
    <property type="component" value="Unassembled WGS sequence"/>
</dbReference>
<dbReference type="Gene3D" id="3.40.50.880">
    <property type="match status" value="1"/>
</dbReference>
<comment type="caution">
    <text evidence="4">The sequence shown here is derived from an EMBL/GenBank/DDBJ whole genome shotgun (WGS) entry which is preliminary data.</text>
</comment>
<reference evidence="4 5" key="1">
    <citation type="submission" date="2019-02" db="EMBL/GenBank/DDBJ databases">
        <title>Deep-cultivation of Planctomycetes and their phenomic and genomic characterization uncovers novel biology.</title>
        <authorList>
            <person name="Wiegand S."/>
            <person name="Jogler M."/>
            <person name="Boedeker C."/>
            <person name="Pinto D."/>
            <person name="Vollmers J."/>
            <person name="Rivas-Marin E."/>
            <person name="Kohn T."/>
            <person name="Peeters S.H."/>
            <person name="Heuer A."/>
            <person name="Rast P."/>
            <person name="Oberbeckmann S."/>
            <person name="Bunk B."/>
            <person name="Jeske O."/>
            <person name="Meyerdierks A."/>
            <person name="Storesund J.E."/>
            <person name="Kallscheuer N."/>
            <person name="Luecker S."/>
            <person name="Lage O.M."/>
            <person name="Pohl T."/>
            <person name="Merkel B.J."/>
            <person name="Hornburger P."/>
            <person name="Mueller R.-W."/>
            <person name="Bruemmer F."/>
            <person name="Labrenz M."/>
            <person name="Spormann A.M."/>
            <person name="Op Den Camp H."/>
            <person name="Overmann J."/>
            <person name="Amann R."/>
            <person name="Jetten M.S.M."/>
            <person name="Mascher T."/>
            <person name="Medema M.H."/>
            <person name="Devos D.P."/>
            <person name="Kaster A.-K."/>
            <person name="Ovreas L."/>
            <person name="Rohde M."/>
            <person name="Galperin M.Y."/>
            <person name="Jogler C."/>
        </authorList>
    </citation>
    <scope>NUCLEOTIDE SEQUENCE [LARGE SCALE GENOMIC DNA]</scope>
    <source>
        <strain evidence="4 5">CA85</strain>
    </source>
</reference>
<evidence type="ECO:0000259" key="3">
    <source>
        <dbReference type="Pfam" id="PF07584"/>
    </source>
</evidence>
<evidence type="ECO:0000313" key="4">
    <source>
        <dbReference type="EMBL" id="TWT64799.1"/>
    </source>
</evidence>
<feature type="domain" description="Aerotolerance regulator N-terminal" evidence="3">
    <location>
        <begin position="1"/>
        <end position="76"/>
    </location>
</feature>
<dbReference type="RefSeq" id="WP_146392507.1">
    <property type="nucleotide sequence ID" value="NZ_SJPK01000009.1"/>
</dbReference>
<protein>
    <recommendedName>
        <fullName evidence="3">Aerotolerance regulator N-terminal domain-containing protein</fullName>
    </recommendedName>
</protein>
<evidence type="ECO:0000256" key="2">
    <source>
        <dbReference type="SAM" id="Phobius"/>
    </source>
</evidence>
<feature type="transmembrane region" description="Helical" evidence="2">
    <location>
        <begin position="6"/>
        <end position="25"/>
    </location>
</feature>
<dbReference type="SUPFAM" id="SSF52317">
    <property type="entry name" value="Class I glutamine amidotransferase-like"/>
    <property type="match status" value="1"/>
</dbReference>
<dbReference type="EMBL" id="SJPK01000009">
    <property type="protein sequence ID" value="TWT64799.1"/>
    <property type="molecule type" value="Genomic_DNA"/>
</dbReference>
<proteinExistence type="predicted"/>
<feature type="transmembrane region" description="Helical" evidence="2">
    <location>
        <begin position="86"/>
        <end position="107"/>
    </location>
</feature>
<feature type="region of interest" description="Disordered" evidence="1">
    <location>
        <begin position="663"/>
        <end position="686"/>
    </location>
</feature>
<dbReference type="NCBIfam" id="TIGR02226">
    <property type="entry name" value="two_anch"/>
    <property type="match status" value="1"/>
</dbReference>
<keyword evidence="2" id="KW-1133">Transmembrane helix</keyword>
<name>A0A5C5XQC9_9BACT</name>
<evidence type="ECO:0000313" key="5">
    <source>
        <dbReference type="Proteomes" id="UP000318053"/>
    </source>
</evidence>
<dbReference type="InterPro" id="IPR011933">
    <property type="entry name" value="Double_TM_dom"/>
</dbReference>